<accession>A0ABT8G771</accession>
<reference evidence="2" key="1">
    <citation type="submission" date="2023-06" db="EMBL/GenBank/DDBJ databases">
        <title>Sysu t00192.</title>
        <authorList>
            <person name="Gao L."/>
            <person name="Fang B.-Z."/>
            <person name="Li W.-J."/>
        </authorList>
    </citation>
    <scope>NUCLEOTIDE SEQUENCE</scope>
    <source>
        <strain evidence="2">SYSU T00192</strain>
    </source>
</reference>
<proteinExistence type="predicted"/>
<feature type="domain" description="SHOCT" evidence="1">
    <location>
        <begin position="96"/>
        <end position="122"/>
    </location>
</feature>
<dbReference type="Proteomes" id="UP001172728">
    <property type="component" value="Unassembled WGS sequence"/>
</dbReference>
<dbReference type="EMBL" id="JAUHPW010000002">
    <property type="protein sequence ID" value="MDN4474847.1"/>
    <property type="molecule type" value="Genomic_DNA"/>
</dbReference>
<evidence type="ECO:0000259" key="1">
    <source>
        <dbReference type="Pfam" id="PF09851"/>
    </source>
</evidence>
<gene>
    <name evidence="2" type="ORF">QQX09_03135</name>
</gene>
<evidence type="ECO:0000313" key="2">
    <source>
        <dbReference type="EMBL" id="MDN4474847.1"/>
    </source>
</evidence>
<dbReference type="InterPro" id="IPR018649">
    <property type="entry name" value="SHOCT"/>
</dbReference>
<protein>
    <submittedName>
        <fullName evidence="2">SHOCT domain-containing protein</fullName>
    </submittedName>
</protein>
<organism evidence="2 3">
    <name type="scientific">Demequina litoralis</name>
    <dbReference type="NCBI Taxonomy" id="3051660"/>
    <lineage>
        <taxon>Bacteria</taxon>
        <taxon>Bacillati</taxon>
        <taxon>Actinomycetota</taxon>
        <taxon>Actinomycetes</taxon>
        <taxon>Micrococcales</taxon>
        <taxon>Demequinaceae</taxon>
        <taxon>Demequina</taxon>
    </lineage>
</organism>
<keyword evidence="3" id="KW-1185">Reference proteome</keyword>
<comment type="caution">
    <text evidence="2">The sequence shown here is derived from an EMBL/GenBank/DDBJ whole genome shotgun (WGS) entry which is preliminary data.</text>
</comment>
<dbReference type="RefSeq" id="WP_301131260.1">
    <property type="nucleotide sequence ID" value="NZ_JAUHPW010000002.1"/>
</dbReference>
<dbReference type="Pfam" id="PF09851">
    <property type="entry name" value="SHOCT"/>
    <property type="match status" value="1"/>
</dbReference>
<sequence>MGRPGLVGTMARTAVIAGTAQAVGGRVSRRQNQRWSAQEQQAQQEQYAADQQAYQAQQSQAQMAAMQAELAQLQQQQAPAQVEAAPAGGGGDLMGELQKLAQMKEAGILSDAEFAAAKAKLLG</sequence>
<evidence type="ECO:0000313" key="3">
    <source>
        <dbReference type="Proteomes" id="UP001172728"/>
    </source>
</evidence>
<name>A0ABT8G771_9MICO</name>